<dbReference type="Gene3D" id="1.10.3710.10">
    <property type="entry name" value="DNA polymerase III clamp loader subunits, C-terminal domain"/>
    <property type="match status" value="1"/>
</dbReference>
<dbReference type="PROSITE" id="PS51908">
    <property type="entry name" value="ZF_UBZ4"/>
    <property type="match status" value="1"/>
</dbReference>
<dbReference type="AlphaFoldDB" id="A0A642UIB1"/>
<dbReference type="GO" id="GO:0005634">
    <property type="term" value="C:nucleus"/>
    <property type="evidence" value="ECO:0007669"/>
    <property type="project" value="TreeGrafter"/>
</dbReference>
<dbReference type="SMART" id="SM00382">
    <property type="entry name" value="AAA"/>
    <property type="match status" value="1"/>
</dbReference>
<dbReference type="Gene3D" id="1.10.8.60">
    <property type="match status" value="1"/>
</dbReference>
<dbReference type="PANTHER" id="PTHR13779">
    <property type="entry name" value="WERNER HELICASE-INTERACTING PROTEIN 1 FAMILY MEMBER"/>
    <property type="match status" value="1"/>
</dbReference>
<dbReference type="GO" id="GO:0008047">
    <property type="term" value="F:enzyme activator activity"/>
    <property type="evidence" value="ECO:0007669"/>
    <property type="project" value="TreeGrafter"/>
</dbReference>
<evidence type="ECO:0000256" key="7">
    <source>
        <dbReference type="ARBA" id="ARBA00022833"/>
    </source>
</evidence>
<gene>
    <name evidence="13" type="ORF">DIURU_004196</name>
</gene>
<dbReference type="EMBL" id="SWFT01000122">
    <property type="protein sequence ID" value="KAA8899529.1"/>
    <property type="molecule type" value="Genomic_DNA"/>
</dbReference>
<comment type="caution">
    <text evidence="13">The sequence shown here is derived from an EMBL/GenBank/DDBJ whole genome shotgun (WGS) entry which is preliminary data.</text>
</comment>
<dbReference type="PANTHER" id="PTHR13779:SF7">
    <property type="entry name" value="ATPASE WRNIP1"/>
    <property type="match status" value="1"/>
</dbReference>
<evidence type="ECO:0000256" key="11">
    <source>
        <dbReference type="SAM" id="MobiDB-lite"/>
    </source>
</evidence>
<dbReference type="InterPro" id="IPR008921">
    <property type="entry name" value="DNA_pol3_clamp-load_cplx_C"/>
</dbReference>
<evidence type="ECO:0000313" key="14">
    <source>
        <dbReference type="Proteomes" id="UP000449547"/>
    </source>
</evidence>
<feature type="region of interest" description="Disordered" evidence="11">
    <location>
        <begin position="607"/>
        <end position="659"/>
    </location>
</feature>
<keyword evidence="6 10" id="KW-0863">Zinc-finger</keyword>
<dbReference type="SUPFAM" id="SSF52540">
    <property type="entry name" value="P-loop containing nucleoside triphosphate hydrolases"/>
    <property type="match status" value="1"/>
</dbReference>
<keyword evidence="14" id="KW-1185">Reference proteome</keyword>
<organism evidence="13 14">
    <name type="scientific">Diutina rugosa</name>
    <name type="common">Yeast</name>
    <name type="synonym">Candida rugosa</name>
    <dbReference type="NCBI Taxonomy" id="5481"/>
    <lineage>
        <taxon>Eukaryota</taxon>
        <taxon>Fungi</taxon>
        <taxon>Dikarya</taxon>
        <taxon>Ascomycota</taxon>
        <taxon>Saccharomycotina</taxon>
        <taxon>Pichiomycetes</taxon>
        <taxon>Debaryomycetaceae</taxon>
        <taxon>Diutina</taxon>
    </lineage>
</organism>
<dbReference type="GO" id="GO:0006271">
    <property type="term" value="P:DNA strand elongation involved in DNA replication"/>
    <property type="evidence" value="ECO:0007669"/>
    <property type="project" value="UniProtKB-ARBA"/>
</dbReference>
<evidence type="ECO:0000256" key="6">
    <source>
        <dbReference type="ARBA" id="ARBA00022771"/>
    </source>
</evidence>
<comment type="similarity">
    <text evidence="1">Belongs to the AAA ATPase family. RarA/MGS1/WRNIP1 subfamily.</text>
</comment>
<dbReference type="FunFam" id="1.10.3710.10:FF:000005">
    <property type="entry name" value="AAA family ATPase, putative"/>
    <property type="match status" value="1"/>
</dbReference>
<dbReference type="InterPro" id="IPR051314">
    <property type="entry name" value="AAA_ATPase_RarA/MGS1/WRNIP1"/>
</dbReference>
<dbReference type="CDD" id="cd18139">
    <property type="entry name" value="HLD_clamp_RarA"/>
    <property type="match status" value="1"/>
</dbReference>
<feature type="domain" description="UBZ4-type" evidence="12">
    <location>
        <begin position="1"/>
        <end position="28"/>
    </location>
</feature>
<dbReference type="Pfam" id="PF16193">
    <property type="entry name" value="AAA_assoc_2"/>
    <property type="match status" value="1"/>
</dbReference>
<dbReference type="InterPro" id="IPR003959">
    <property type="entry name" value="ATPase_AAA_core"/>
</dbReference>
<dbReference type="InterPro" id="IPR006642">
    <property type="entry name" value="Rad18_UBZ4"/>
</dbReference>
<evidence type="ECO:0000256" key="5">
    <source>
        <dbReference type="ARBA" id="ARBA00022763"/>
    </source>
</evidence>
<keyword evidence="7" id="KW-0862">Zinc</keyword>
<evidence type="ECO:0000256" key="10">
    <source>
        <dbReference type="PROSITE-ProRule" id="PRU01256"/>
    </source>
</evidence>
<dbReference type="InterPro" id="IPR032423">
    <property type="entry name" value="AAA_assoc_2"/>
</dbReference>
<dbReference type="Gene3D" id="3.40.50.300">
    <property type="entry name" value="P-loop containing nucleotide triphosphate hydrolases"/>
    <property type="match status" value="1"/>
</dbReference>
<feature type="compositionally biased region" description="Polar residues" evidence="11">
    <location>
        <begin position="93"/>
        <end position="105"/>
    </location>
</feature>
<evidence type="ECO:0000256" key="4">
    <source>
        <dbReference type="ARBA" id="ARBA00022741"/>
    </source>
</evidence>
<evidence type="ECO:0000256" key="1">
    <source>
        <dbReference type="ARBA" id="ARBA00008959"/>
    </source>
</evidence>
<dbReference type="GO" id="GO:0017116">
    <property type="term" value="F:single-stranded DNA helicase activity"/>
    <property type="evidence" value="ECO:0007669"/>
    <property type="project" value="TreeGrafter"/>
</dbReference>
<dbReference type="RefSeq" id="XP_034010930.1">
    <property type="nucleotide sequence ID" value="XM_034157042.1"/>
</dbReference>
<dbReference type="FunFam" id="1.20.272.10:FF:000001">
    <property type="entry name" value="Putative AAA family ATPase"/>
    <property type="match status" value="1"/>
</dbReference>
<evidence type="ECO:0000313" key="13">
    <source>
        <dbReference type="EMBL" id="KAA8899529.1"/>
    </source>
</evidence>
<dbReference type="VEuPathDB" id="FungiDB:DIURU_004196"/>
<evidence type="ECO:0000259" key="12">
    <source>
        <dbReference type="PROSITE" id="PS51908"/>
    </source>
</evidence>
<name>A0A642UIB1_DIURU</name>
<dbReference type="GO" id="GO:0005524">
    <property type="term" value="F:ATP binding"/>
    <property type="evidence" value="ECO:0007669"/>
    <property type="project" value="UniProtKB-KW"/>
</dbReference>
<proteinExistence type="inferred from homology"/>
<dbReference type="Gene3D" id="1.20.272.10">
    <property type="match status" value="1"/>
</dbReference>
<dbReference type="Pfam" id="PF12002">
    <property type="entry name" value="MgsA_C"/>
    <property type="match status" value="1"/>
</dbReference>
<keyword evidence="4" id="KW-0547">Nucleotide-binding</keyword>
<dbReference type="GO" id="GO:0000731">
    <property type="term" value="P:DNA synthesis involved in DNA repair"/>
    <property type="evidence" value="ECO:0007669"/>
    <property type="project" value="TreeGrafter"/>
</dbReference>
<keyword evidence="8" id="KW-0067">ATP-binding</keyword>
<dbReference type="InterPro" id="IPR027417">
    <property type="entry name" value="P-loop_NTPase"/>
</dbReference>
<dbReference type="InterPro" id="IPR021886">
    <property type="entry name" value="MgsA_C"/>
</dbReference>
<keyword evidence="5 10" id="KW-0227">DNA damage</keyword>
<accession>A0A642UIB1</accession>
<feature type="compositionally biased region" description="Acidic residues" evidence="11">
    <location>
        <begin position="619"/>
        <end position="628"/>
    </location>
</feature>
<reference evidence="13 14" key="1">
    <citation type="submission" date="2019-07" db="EMBL/GenBank/DDBJ databases">
        <title>Genome assembly of two rare yeast pathogens: Diutina rugosa and Trichomonascus ciferrii.</title>
        <authorList>
            <person name="Mixao V."/>
            <person name="Saus E."/>
            <person name="Hansen A."/>
            <person name="Lass-Flor C."/>
            <person name="Gabaldon T."/>
        </authorList>
    </citation>
    <scope>NUCLEOTIDE SEQUENCE [LARGE SCALE GENOMIC DNA]</scope>
    <source>
        <strain evidence="13 14">CBS 613</strain>
    </source>
</reference>
<feature type="compositionally biased region" description="Basic and acidic residues" evidence="11">
    <location>
        <begin position="65"/>
        <end position="90"/>
    </location>
</feature>
<dbReference type="Pfam" id="PF00004">
    <property type="entry name" value="AAA"/>
    <property type="match status" value="1"/>
</dbReference>
<evidence type="ECO:0000256" key="8">
    <source>
        <dbReference type="ARBA" id="ARBA00022840"/>
    </source>
</evidence>
<dbReference type="OrthoDB" id="10265467at2759"/>
<dbReference type="CDD" id="cd00009">
    <property type="entry name" value="AAA"/>
    <property type="match status" value="1"/>
</dbReference>
<keyword evidence="2" id="KW-0235">DNA replication</keyword>
<feature type="region of interest" description="Disordered" evidence="11">
    <location>
        <begin position="26"/>
        <end position="154"/>
    </location>
</feature>
<dbReference type="Proteomes" id="UP000449547">
    <property type="component" value="Unassembled WGS sequence"/>
</dbReference>
<dbReference type="SUPFAM" id="SSF48019">
    <property type="entry name" value="post-AAA+ oligomerization domain-like"/>
    <property type="match status" value="1"/>
</dbReference>
<sequence>MAVCPICSSEFAEDVLERHVNSCLDKQESQGSLRDLGQSQRRSLKRKSRTPSLTSELLAKKRRSFRQEDEPKAKLEPPVDKEGSEVKPEADAESNSKGLNVSTQPLRVENSRTFAGSAKPVELSHSQVPTEKSADSKSIPFAPKREYAPGTPLAHRLRPTTLDEYFGQEKLLGPQGIIRKLIEANPIPSFILWGPPGVGKTTLARIVADTSNHKFIELSGADSTTKKLREVFSTVENEYKLTGRRTILFLDEIHRYNKAVQDTLLPVLEKGKLTVIGATTENPSFTLNNALLSRCHVFTLEQINPEIMKKIIGRALLFVNEERAQKHKLHLLCLEDDALEYLAGASKGDSRIALNLLESINAFFSGSDYDIVDYNIGAIKISLETLKKEVFSQRLFHVMYDRQGENHYDAISAFHKSVRGSDPDAAMFYLVKMLSGGEDPLFIARRMIVIASEDIGLRDSTCLPFAVATKDALEFIGMPEGEIILAHCAMKLASAPKSTKSYRALRSTQAFLNENPELAMAPIPMHLRNAPTSLMQNLGYGKDYKYNPKYENGIVNQDYLAPEIAEKFPKVLEDIHLGTERDPDVDESVYIAAAEKDEELAEFRRLKQEEQQTQKLSVDDDDASESDFEQSLYLQEEPLDNDNVATDVDESPDILDTNGEILKDVEEDTQLNSSMYYDGVNELTGEDLQLRSSLGVDDAE</sequence>
<evidence type="ECO:0000256" key="2">
    <source>
        <dbReference type="ARBA" id="ARBA00022705"/>
    </source>
</evidence>
<protein>
    <recommendedName>
        <fullName evidence="12">UBZ4-type domain-containing protein</fullName>
    </recommendedName>
</protein>
<evidence type="ECO:0000256" key="3">
    <source>
        <dbReference type="ARBA" id="ARBA00022723"/>
    </source>
</evidence>
<dbReference type="FunFam" id="3.40.50.300:FF:000137">
    <property type="entry name" value="Replication-associated recombination protein A"/>
    <property type="match status" value="1"/>
</dbReference>
<dbReference type="GO" id="GO:0003677">
    <property type="term" value="F:DNA binding"/>
    <property type="evidence" value="ECO:0007669"/>
    <property type="project" value="InterPro"/>
</dbReference>
<dbReference type="GO" id="GO:0016887">
    <property type="term" value="F:ATP hydrolysis activity"/>
    <property type="evidence" value="ECO:0007669"/>
    <property type="project" value="InterPro"/>
</dbReference>
<dbReference type="InterPro" id="IPR003593">
    <property type="entry name" value="AAA+_ATPase"/>
</dbReference>
<dbReference type="GeneID" id="54782847"/>
<evidence type="ECO:0000256" key="9">
    <source>
        <dbReference type="ARBA" id="ARBA00023204"/>
    </source>
</evidence>
<dbReference type="GO" id="GO:0008270">
    <property type="term" value="F:zinc ion binding"/>
    <property type="evidence" value="ECO:0007669"/>
    <property type="project" value="UniProtKB-KW"/>
</dbReference>
<keyword evidence="3" id="KW-0479">Metal-binding</keyword>
<keyword evidence="9 10" id="KW-0234">DNA repair</keyword>